<dbReference type="EMBL" id="LT629709">
    <property type="protein sequence ID" value="SDO33097.1"/>
    <property type="molecule type" value="Genomic_DNA"/>
</dbReference>
<reference evidence="6" key="2">
    <citation type="submission" date="2017-01" db="EMBL/GenBank/DDBJ databases">
        <authorList>
            <person name="Poblete-Castro I."/>
        </authorList>
    </citation>
    <scope>NUCLEOTIDE SEQUENCE [LARGE SCALE GENOMIC DNA]</scope>
    <source>
        <strain evidence="6">DSM 18361 / CCUG 53116 / MT1</strain>
    </source>
</reference>
<dbReference type="GO" id="GO:0003677">
    <property type="term" value="F:DNA binding"/>
    <property type="evidence" value="ECO:0007669"/>
    <property type="project" value="InterPro"/>
</dbReference>
<dbReference type="Proteomes" id="UP000460142">
    <property type="component" value="Unassembled WGS sequence"/>
</dbReference>
<keyword evidence="1" id="KW-0233">DNA recombination</keyword>
<name>A0A1H0INW0_PSERE</name>
<dbReference type="InterPro" id="IPR011010">
    <property type="entry name" value="DNA_brk_join_enz"/>
</dbReference>
<reference evidence="4" key="3">
    <citation type="submission" date="2017-01" db="EMBL/GenBank/DDBJ databases">
        <authorList>
            <person name="Mah S.A."/>
            <person name="Swanson W.J."/>
            <person name="Moy G.W."/>
            <person name="Vacquier V.D."/>
        </authorList>
    </citation>
    <scope>NUCLEOTIDE SEQUENCE [LARGE SCALE GENOMIC DNA]</scope>
    <source>
        <strain evidence="4">MT1</strain>
    </source>
</reference>
<evidence type="ECO:0000313" key="3">
    <source>
        <dbReference type="EMBL" id="KAB0486669.1"/>
    </source>
</evidence>
<dbReference type="RefSeq" id="WP_075946048.1">
    <property type="nucleotide sequence ID" value="NZ_LT629709.1"/>
</dbReference>
<dbReference type="EMBL" id="MSTQ01000004">
    <property type="protein sequence ID" value="OLU04332.1"/>
    <property type="molecule type" value="Genomic_DNA"/>
</dbReference>
<evidence type="ECO:0000313" key="4">
    <source>
        <dbReference type="EMBL" id="OLU04332.1"/>
    </source>
</evidence>
<dbReference type="CDD" id="cd00397">
    <property type="entry name" value="DNA_BRE_C"/>
    <property type="match status" value="1"/>
</dbReference>
<dbReference type="Proteomes" id="UP000186756">
    <property type="component" value="Unassembled WGS sequence"/>
</dbReference>
<protein>
    <submittedName>
        <fullName evidence="5">Phage integrase family protein</fullName>
    </submittedName>
    <submittedName>
        <fullName evidence="4">Recombinase XerD</fullName>
    </submittedName>
    <submittedName>
        <fullName evidence="3">Site-specific integrase</fullName>
    </submittedName>
</protein>
<evidence type="ECO:0000259" key="2">
    <source>
        <dbReference type="PROSITE" id="PS51898"/>
    </source>
</evidence>
<dbReference type="Pfam" id="PF00589">
    <property type="entry name" value="Phage_integrase"/>
    <property type="match status" value="1"/>
</dbReference>
<dbReference type="GO" id="GO:0015074">
    <property type="term" value="P:DNA integration"/>
    <property type="evidence" value="ECO:0007669"/>
    <property type="project" value="InterPro"/>
</dbReference>
<evidence type="ECO:0000313" key="7">
    <source>
        <dbReference type="Proteomes" id="UP000198549"/>
    </source>
</evidence>
<accession>A0A1H0INW0</accession>
<evidence type="ECO:0000313" key="6">
    <source>
        <dbReference type="Proteomes" id="UP000186756"/>
    </source>
</evidence>
<evidence type="ECO:0000256" key="1">
    <source>
        <dbReference type="ARBA" id="ARBA00023172"/>
    </source>
</evidence>
<dbReference type="SUPFAM" id="SSF56349">
    <property type="entry name" value="DNA breaking-rejoining enzymes"/>
    <property type="match status" value="1"/>
</dbReference>
<dbReference type="GO" id="GO:0006310">
    <property type="term" value="P:DNA recombination"/>
    <property type="evidence" value="ECO:0007669"/>
    <property type="project" value="UniProtKB-KW"/>
</dbReference>
<dbReference type="AlphaFoldDB" id="A0A1H0INW0"/>
<dbReference type="PROSITE" id="PS51898">
    <property type="entry name" value="TYR_RECOMBINASE"/>
    <property type="match status" value="1"/>
</dbReference>
<evidence type="ECO:0000313" key="8">
    <source>
        <dbReference type="Proteomes" id="UP000460142"/>
    </source>
</evidence>
<evidence type="ECO:0000313" key="5">
    <source>
        <dbReference type="EMBL" id="SDO33097.1"/>
    </source>
</evidence>
<dbReference type="Gene3D" id="1.10.443.10">
    <property type="entry name" value="Intergrase catalytic core"/>
    <property type="match status" value="1"/>
</dbReference>
<gene>
    <name evidence="4" type="ORF">BVK86_08820</name>
    <name evidence="3" type="ORF">F7R15_07250</name>
    <name evidence="5" type="ORF">SAMN04490202_0605</name>
</gene>
<keyword evidence="6" id="KW-1185">Reference proteome</keyword>
<feature type="domain" description="Tyr recombinase" evidence="2">
    <location>
        <begin position="200"/>
        <end position="421"/>
    </location>
</feature>
<dbReference type="EMBL" id="VZPS01000004">
    <property type="protein sequence ID" value="KAB0486669.1"/>
    <property type="molecule type" value="Genomic_DNA"/>
</dbReference>
<dbReference type="Proteomes" id="UP000198549">
    <property type="component" value="Chromosome I"/>
</dbReference>
<sequence length="471" mass="53758">MKSRIIDYPSSSQLFSMVPTLRLYDYISLDNIKTVDGSNMPFLMWPDGTPCLLANSYMITLRMQPGRFGGGFSRLGSKGGSFGDYAGKISHLIRYCYYNNKNFISLTDNDFYNFIDALRHETKPNKPQQLKRTERTITSIGRRCLSFLTHVGEINLAHNFVGINGTISIELIESTGYRNGKAFKHSSVHHRSFRSANAKKRRRPIAQATIVKMRDAIDDMSTSEFLCNRRHLMISLFEETGARRGEIRSIMVGQVLTAAAMAKPTILLNTLKRGEGQTRELAISPALVSDMLNHVRTDRRITLKKVGISADHGFLFISERGGQPLQTDTFTVEFSLIRRHAKLEVQACAHLFRHLFCTNIVSRLISETQSLNPDSFRLTLLTDKTLAAEAMKQTGHTTLESLLSYVDTAFRQKSRFEQIVRNVEAAKSYETYERRRKHLLQQLKTKRISMESYIQEEETLTALMEKEFLNQ</sequence>
<reference evidence="3 8" key="4">
    <citation type="submission" date="2019-09" db="EMBL/GenBank/DDBJ databases">
        <title>Draft genome sequences of 48 bacterial type strains from the CCUG.</title>
        <authorList>
            <person name="Tunovic T."/>
            <person name="Pineiro-Iglesias B."/>
            <person name="Unosson C."/>
            <person name="Inganas E."/>
            <person name="Ohlen M."/>
            <person name="Cardew S."/>
            <person name="Jensie-Markopoulos S."/>
            <person name="Salva-Serra F."/>
            <person name="Jaen-Luchoro D."/>
            <person name="Karlsson R."/>
            <person name="Svensson-Stadler L."/>
            <person name="Chun J."/>
            <person name="Moore E."/>
        </authorList>
    </citation>
    <scope>NUCLEOTIDE SEQUENCE [LARGE SCALE GENOMIC DNA]</scope>
    <source>
        <strain evidence="3 8">CCUG 53116</strain>
    </source>
</reference>
<dbReference type="OrthoDB" id="8533280at2"/>
<dbReference type="InterPro" id="IPR002104">
    <property type="entry name" value="Integrase_catalytic"/>
</dbReference>
<organism evidence="5 7">
    <name type="scientific">Pseudomonas reinekei</name>
    <dbReference type="NCBI Taxonomy" id="395598"/>
    <lineage>
        <taxon>Bacteria</taxon>
        <taxon>Pseudomonadati</taxon>
        <taxon>Pseudomonadota</taxon>
        <taxon>Gammaproteobacteria</taxon>
        <taxon>Pseudomonadales</taxon>
        <taxon>Pseudomonadaceae</taxon>
        <taxon>Pseudomonas</taxon>
    </lineage>
</organism>
<reference evidence="5 7" key="1">
    <citation type="submission" date="2016-10" db="EMBL/GenBank/DDBJ databases">
        <authorList>
            <person name="de Groot N.N."/>
        </authorList>
    </citation>
    <scope>NUCLEOTIDE SEQUENCE [LARGE SCALE GENOMIC DNA]</scope>
    <source>
        <strain evidence="5 7">BS3776</strain>
    </source>
</reference>
<dbReference type="InterPro" id="IPR013762">
    <property type="entry name" value="Integrase-like_cat_sf"/>
</dbReference>
<proteinExistence type="predicted"/>